<evidence type="ECO:0000256" key="1">
    <source>
        <dbReference type="ARBA" id="ARBA00023268"/>
    </source>
</evidence>
<keyword evidence="4" id="KW-1185">Reference proteome</keyword>
<protein>
    <recommendedName>
        <fullName evidence="2">Reverse transcriptase/retrotransposon-derived protein RNase H-like domain-containing protein</fullName>
    </recommendedName>
</protein>
<evidence type="ECO:0000313" key="4">
    <source>
        <dbReference type="Proteomes" id="UP000765509"/>
    </source>
</evidence>
<accession>A0A9Q3DQM6</accession>
<dbReference type="Gene3D" id="3.30.70.270">
    <property type="match status" value="1"/>
</dbReference>
<sequence length="145" mass="16314">MPKSGEYLAYVVSSDGLKMYFSNVQQILNLPQPQNIKSFQYSLGFASFYCCFIESYSKRITCLTSLSRKDSPFIFNEKALHQFQILKDGFTTATILSHFNPPLPAIVDTDASDYSFGAVLSQVHDSGKHPTAFDSCRLLQAELNY</sequence>
<keyword evidence="1" id="KW-0511">Multifunctional enzyme</keyword>
<dbReference type="SUPFAM" id="SSF56672">
    <property type="entry name" value="DNA/RNA polymerases"/>
    <property type="match status" value="1"/>
</dbReference>
<dbReference type="FunFam" id="3.30.70.270:FF:000020">
    <property type="entry name" value="Transposon Tf2-6 polyprotein-like Protein"/>
    <property type="match status" value="1"/>
</dbReference>
<evidence type="ECO:0000313" key="3">
    <source>
        <dbReference type="EMBL" id="MBW0505893.1"/>
    </source>
</evidence>
<dbReference type="Proteomes" id="UP000765509">
    <property type="component" value="Unassembled WGS sequence"/>
</dbReference>
<dbReference type="PANTHER" id="PTHR37984">
    <property type="entry name" value="PROTEIN CBG26694"/>
    <property type="match status" value="1"/>
</dbReference>
<organism evidence="3 4">
    <name type="scientific">Austropuccinia psidii MF-1</name>
    <dbReference type="NCBI Taxonomy" id="1389203"/>
    <lineage>
        <taxon>Eukaryota</taxon>
        <taxon>Fungi</taxon>
        <taxon>Dikarya</taxon>
        <taxon>Basidiomycota</taxon>
        <taxon>Pucciniomycotina</taxon>
        <taxon>Pucciniomycetes</taxon>
        <taxon>Pucciniales</taxon>
        <taxon>Sphaerophragmiaceae</taxon>
        <taxon>Austropuccinia</taxon>
    </lineage>
</organism>
<proteinExistence type="predicted"/>
<name>A0A9Q3DQM6_9BASI</name>
<dbReference type="GO" id="GO:0003824">
    <property type="term" value="F:catalytic activity"/>
    <property type="evidence" value="ECO:0007669"/>
    <property type="project" value="UniProtKB-KW"/>
</dbReference>
<feature type="domain" description="Reverse transcriptase/retrotransposon-derived protein RNase H-like" evidence="2">
    <location>
        <begin position="76"/>
        <end position="145"/>
    </location>
</feature>
<dbReference type="InterPro" id="IPR041577">
    <property type="entry name" value="RT_RNaseH_2"/>
</dbReference>
<dbReference type="InterPro" id="IPR043128">
    <property type="entry name" value="Rev_trsase/Diguanyl_cyclase"/>
</dbReference>
<comment type="caution">
    <text evidence="3">The sequence shown here is derived from an EMBL/GenBank/DDBJ whole genome shotgun (WGS) entry which is preliminary data.</text>
</comment>
<dbReference type="Pfam" id="PF17919">
    <property type="entry name" value="RT_RNaseH_2"/>
    <property type="match status" value="1"/>
</dbReference>
<dbReference type="OrthoDB" id="3095879at2759"/>
<evidence type="ECO:0000259" key="2">
    <source>
        <dbReference type="Pfam" id="PF17919"/>
    </source>
</evidence>
<dbReference type="AlphaFoldDB" id="A0A9Q3DQM6"/>
<dbReference type="InterPro" id="IPR043502">
    <property type="entry name" value="DNA/RNA_pol_sf"/>
</dbReference>
<dbReference type="InterPro" id="IPR050951">
    <property type="entry name" value="Retrovirus_Pol_polyprotein"/>
</dbReference>
<dbReference type="EMBL" id="AVOT02018764">
    <property type="protein sequence ID" value="MBW0505893.1"/>
    <property type="molecule type" value="Genomic_DNA"/>
</dbReference>
<gene>
    <name evidence="3" type="ORF">O181_045608</name>
</gene>
<dbReference type="PANTHER" id="PTHR37984:SF5">
    <property type="entry name" value="PROTEIN NYNRIN-LIKE"/>
    <property type="match status" value="1"/>
</dbReference>
<reference evidence="3" key="1">
    <citation type="submission" date="2021-03" db="EMBL/GenBank/DDBJ databases">
        <title>Draft genome sequence of rust myrtle Austropuccinia psidii MF-1, a brazilian biotype.</title>
        <authorList>
            <person name="Quecine M.C."/>
            <person name="Pachon D.M.R."/>
            <person name="Bonatelli M.L."/>
            <person name="Correr F.H."/>
            <person name="Franceschini L.M."/>
            <person name="Leite T.F."/>
            <person name="Margarido G.R.A."/>
            <person name="Almeida C.A."/>
            <person name="Ferrarezi J.A."/>
            <person name="Labate C.A."/>
        </authorList>
    </citation>
    <scope>NUCLEOTIDE SEQUENCE</scope>
    <source>
        <strain evidence="3">MF-1</strain>
    </source>
</reference>